<dbReference type="AlphaFoldDB" id="A0A2R4M8F4"/>
<feature type="compositionally biased region" description="Low complexity" evidence="1">
    <location>
        <begin position="135"/>
        <end position="154"/>
    </location>
</feature>
<evidence type="ECO:0000313" key="2">
    <source>
        <dbReference type="EMBL" id="AVW93322.1"/>
    </source>
</evidence>
<evidence type="ECO:0000256" key="1">
    <source>
        <dbReference type="SAM" id="MobiDB-lite"/>
    </source>
</evidence>
<accession>A0A2R4M8F4</accession>
<proteinExistence type="predicted"/>
<organism evidence="2 3">
    <name type="scientific">Celeribacter baekdonensis</name>
    <dbReference type="NCBI Taxonomy" id="875171"/>
    <lineage>
        <taxon>Bacteria</taxon>
        <taxon>Pseudomonadati</taxon>
        <taxon>Pseudomonadota</taxon>
        <taxon>Alphaproteobacteria</taxon>
        <taxon>Rhodobacterales</taxon>
        <taxon>Roseobacteraceae</taxon>
        <taxon>Celeribacter</taxon>
    </lineage>
</organism>
<gene>
    <name evidence="2" type="ORF">DA792_05700</name>
</gene>
<protein>
    <recommendedName>
        <fullName evidence="4">DUF5343 domain-containing protein</fullName>
    </recommendedName>
</protein>
<evidence type="ECO:0008006" key="4">
    <source>
        <dbReference type="Google" id="ProtNLM"/>
    </source>
</evidence>
<evidence type="ECO:0000313" key="3">
    <source>
        <dbReference type="Proteomes" id="UP000241447"/>
    </source>
</evidence>
<dbReference type="InterPro" id="IPR035235">
    <property type="entry name" value="DUF5343"/>
</dbReference>
<dbReference type="KEGG" id="cbak:DA792_05700"/>
<dbReference type="EMBL" id="CP028475">
    <property type="protein sequence ID" value="AVW93322.1"/>
    <property type="molecule type" value="Genomic_DNA"/>
</dbReference>
<dbReference type="Proteomes" id="UP000241447">
    <property type="component" value="Chromosome"/>
</dbReference>
<name>A0A2R4M8F4_9RHOB</name>
<dbReference type="Pfam" id="PF17278">
    <property type="entry name" value="DUF5343"/>
    <property type="match status" value="1"/>
</dbReference>
<sequence>MIGFLRKNFPATVTSETVKKFGLASNNESYVINALQFIGAIDEEGKRTDKGHDVFVLGDDDFPSAFEGLVKEAYSDLFELRGEDAWSLSKKELTSYFRTTDKTSEAIGGRQASVFITFRALAGHEQPSDKTAPNGTKTAPSAKAKPAAAKKTTGAEVKTATKVIEKANTKEQRRDMALTVRVEINLPANGTKETYDAIFKSIKANLIDD</sequence>
<feature type="region of interest" description="Disordered" evidence="1">
    <location>
        <begin position="125"/>
        <end position="154"/>
    </location>
</feature>
<reference evidence="2 3" key="1">
    <citation type="submission" date="2018-03" db="EMBL/GenBank/DDBJ databases">
        <title>The Complete Genome of Celeribacter baekdonensis strain LH4, a Thiosulfate-Oxidizing Alphaproteobacterium Isolated from Gulf of Mexico Continental Slope Sediments.</title>
        <authorList>
            <person name="Flood B.E."/>
            <person name="Bailey J.V."/>
            <person name="Leprich D."/>
        </authorList>
    </citation>
    <scope>NUCLEOTIDE SEQUENCE [LARGE SCALE GENOMIC DNA]</scope>
    <source>
        <strain evidence="2 3">LH4</strain>
    </source>
</reference>